<gene>
    <name evidence="3" type="ORF">Acr_00g0024500</name>
</gene>
<dbReference type="EMBL" id="BJWL01000172">
    <property type="protein sequence ID" value="GFS32769.1"/>
    <property type="molecule type" value="Genomic_DNA"/>
</dbReference>
<feature type="region of interest" description="Disordered" evidence="1">
    <location>
        <begin position="20"/>
        <end position="122"/>
    </location>
</feature>
<sequence length="219" mass="25044">MDCKKFIQFVEEKKKRVLERKEGPLKWEQKLEATAKAKADAEAKDKKRKTAKRKRSVSGSGTDSGSECSYNGRKRTKRSQKKHKKHSHSDSGDNETRREKQSKQKPKRRSSGFIDDSSDACDRYSGEERRKKKWFNTKHRLYESSSDSSASDSSCDDYDGVVVGTNLCESHLTKTMKNRIKEPSTKAVFFSKAIAAAIVTTMGSMTWMRRNRGMINLSR</sequence>
<dbReference type="PANTHER" id="PTHR37715">
    <property type="entry name" value="OS01G0120700 PROTEIN"/>
    <property type="match status" value="1"/>
</dbReference>
<feature type="transmembrane region" description="Helical" evidence="2">
    <location>
        <begin position="187"/>
        <end position="208"/>
    </location>
</feature>
<comment type="caution">
    <text evidence="3">The sequence shown here is derived from an EMBL/GenBank/DDBJ whole genome shotgun (WGS) entry which is preliminary data.</text>
</comment>
<name>A0A7J0DDF0_9ERIC</name>
<evidence type="ECO:0000313" key="4">
    <source>
        <dbReference type="Proteomes" id="UP000585474"/>
    </source>
</evidence>
<reference evidence="4" key="1">
    <citation type="submission" date="2019-07" db="EMBL/GenBank/DDBJ databases">
        <title>De Novo Assembly of kiwifruit Actinidia rufa.</title>
        <authorList>
            <person name="Sugita-Konishi S."/>
            <person name="Sato K."/>
            <person name="Mori E."/>
            <person name="Abe Y."/>
            <person name="Kisaki G."/>
            <person name="Hamano K."/>
            <person name="Suezawa K."/>
            <person name="Otani M."/>
            <person name="Fukuda T."/>
            <person name="Manabe T."/>
            <person name="Gomi K."/>
            <person name="Tabuchi M."/>
            <person name="Akimitsu K."/>
            <person name="Kataoka I."/>
        </authorList>
    </citation>
    <scope>NUCLEOTIDE SEQUENCE [LARGE SCALE GENOMIC DNA]</scope>
    <source>
        <strain evidence="4">cv. Fuchu</strain>
    </source>
</reference>
<keyword evidence="2" id="KW-0812">Transmembrane</keyword>
<evidence type="ECO:0000256" key="1">
    <source>
        <dbReference type="SAM" id="MobiDB-lite"/>
    </source>
</evidence>
<feature type="compositionally biased region" description="Basic and acidic residues" evidence="1">
    <location>
        <begin position="20"/>
        <end position="45"/>
    </location>
</feature>
<evidence type="ECO:0000313" key="3">
    <source>
        <dbReference type="EMBL" id="GFS32769.1"/>
    </source>
</evidence>
<accession>A0A7J0DDF0</accession>
<feature type="compositionally biased region" description="Basic residues" evidence="1">
    <location>
        <begin position="46"/>
        <end position="56"/>
    </location>
</feature>
<evidence type="ECO:0000256" key="2">
    <source>
        <dbReference type="SAM" id="Phobius"/>
    </source>
</evidence>
<dbReference type="AlphaFoldDB" id="A0A7J0DDF0"/>
<keyword evidence="4" id="KW-1185">Reference proteome</keyword>
<keyword evidence="2" id="KW-1133">Transmembrane helix</keyword>
<dbReference type="PANTHER" id="PTHR37715:SF1">
    <property type="entry name" value="OS01G0120700 PROTEIN"/>
    <property type="match status" value="1"/>
</dbReference>
<protein>
    <submittedName>
        <fullName evidence="3">Uncharacterized protein</fullName>
    </submittedName>
</protein>
<feature type="compositionally biased region" description="Polar residues" evidence="1">
    <location>
        <begin position="57"/>
        <end position="69"/>
    </location>
</feature>
<dbReference type="Proteomes" id="UP000585474">
    <property type="component" value="Unassembled WGS sequence"/>
</dbReference>
<proteinExistence type="predicted"/>
<organism evidence="3 4">
    <name type="scientific">Actinidia rufa</name>
    <dbReference type="NCBI Taxonomy" id="165716"/>
    <lineage>
        <taxon>Eukaryota</taxon>
        <taxon>Viridiplantae</taxon>
        <taxon>Streptophyta</taxon>
        <taxon>Embryophyta</taxon>
        <taxon>Tracheophyta</taxon>
        <taxon>Spermatophyta</taxon>
        <taxon>Magnoliopsida</taxon>
        <taxon>eudicotyledons</taxon>
        <taxon>Gunneridae</taxon>
        <taxon>Pentapetalae</taxon>
        <taxon>asterids</taxon>
        <taxon>Ericales</taxon>
        <taxon>Actinidiaceae</taxon>
        <taxon>Actinidia</taxon>
    </lineage>
</organism>
<feature type="compositionally biased region" description="Basic residues" evidence="1">
    <location>
        <begin position="72"/>
        <end position="87"/>
    </location>
</feature>
<keyword evidence="2" id="KW-0472">Membrane</keyword>
<feature type="compositionally biased region" description="Basic and acidic residues" evidence="1">
    <location>
        <begin position="88"/>
        <end position="102"/>
    </location>
</feature>